<keyword evidence="3" id="KW-1185">Reference proteome</keyword>
<sequence>MKNVYSSTLLTAILVVCSATMSIAGSGAFKNGDQKIKLHCNDLGCFEARYNPWEEEWEPGFIKIGPGGKTNYDAHVEKLKELGFTKCIFCGGPKYPD</sequence>
<feature type="chain" id="PRO_5015330641" evidence="1">
    <location>
        <begin position="25"/>
        <end position="97"/>
    </location>
</feature>
<dbReference type="AlphaFoldDB" id="A0A2R8BIA5"/>
<dbReference type="RefSeq" id="WP_108829748.1">
    <property type="nucleotide sequence ID" value="NZ_OMOR01000001.1"/>
</dbReference>
<feature type="signal peptide" evidence="1">
    <location>
        <begin position="1"/>
        <end position="24"/>
    </location>
</feature>
<keyword evidence="1" id="KW-0732">Signal</keyword>
<proteinExistence type="predicted"/>
<reference evidence="2 3" key="1">
    <citation type="submission" date="2018-03" db="EMBL/GenBank/DDBJ databases">
        <authorList>
            <person name="Keele B.F."/>
        </authorList>
    </citation>
    <scope>NUCLEOTIDE SEQUENCE [LARGE SCALE GENOMIC DNA]</scope>
    <source>
        <strain evidence="2 3">CECT 8599</strain>
    </source>
</reference>
<evidence type="ECO:0000313" key="3">
    <source>
        <dbReference type="Proteomes" id="UP000244880"/>
    </source>
</evidence>
<organism evidence="2 3">
    <name type="scientific">Ascidiaceihabitans donghaensis</name>
    <dbReference type="NCBI Taxonomy" id="1510460"/>
    <lineage>
        <taxon>Bacteria</taxon>
        <taxon>Pseudomonadati</taxon>
        <taxon>Pseudomonadota</taxon>
        <taxon>Alphaproteobacteria</taxon>
        <taxon>Rhodobacterales</taxon>
        <taxon>Paracoccaceae</taxon>
        <taxon>Ascidiaceihabitans</taxon>
    </lineage>
</organism>
<dbReference type="Proteomes" id="UP000244880">
    <property type="component" value="Unassembled WGS sequence"/>
</dbReference>
<dbReference type="EMBL" id="OMOR01000001">
    <property type="protein sequence ID" value="SPH22850.1"/>
    <property type="molecule type" value="Genomic_DNA"/>
</dbReference>
<evidence type="ECO:0000313" key="2">
    <source>
        <dbReference type="EMBL" id="SPH22850.1"/>
    </source>
</evidence>
<evidence type="ECO:0000256" key="1">
    <source>
        <dbReference type="SAM" id="SignalP"/>
    </source>
</evidence>
<protein>
    <submittedName>
        <fullName evidence="2">Uncharacterized protein</fullName>
    </submittedName>
</protein>
<gene>
    <name evidence="2" type="ORF">ASD8599_03597</name>
</gene>
<name>A0A2R8BIA5_9RHOB</name>
<accession>A0A2R8BIA5</accession>